<dbReference type="Pfam" id="PF00814">
    <property type="entry name" value="TsaD"/>
    <property type="match status" value="1"/>
</dbReference>
<accession>A0A6B2M1E0</accession>
<dbReference type="SUPFAM" id="SSF53067">
    <property type="entry name" value="Actin-like ATPase domain"/>
    <property type="match status" value="1"/>
</dbReference>
<proteinExistence type="predicted"/>
<dbReference type="AlphaFoldDB" id="A0A6B2M1E0"/>
<gene>
    <name evidence="2" type="ORF">G0Q06_08730</name>
</gene>
<feature type="domain" description="Gcp-like" evidence="1">
    <location>
        <begin position="40"/>
        <end position="89"/>
    </location>
</feature>
<evidence type="ECO:0000259" key="1">
    <source>
        <dbReference type="Pfam" id="PF00814"/>
    </source>
</evidence>
<dbReference type="InterPro" id="IPR000905">
    <property type="entry name" value="Gcp-like_dom"/>
</dbReference>
<comment type="caution">
    <text evidence="2">The sequence shown here is derived from an EMBL/GenBank/DDBJ whole genome shotgun (WGS) entry which is preliminary data.</text>
</comment>
<evidence type="ECO:0000313" key="2">
    <source>
        <dbReference type="EMBL" id="NDV62533.1"/>
    </source>
</evidence>
<name>A0A6B2M1E0_9BACT</name>
<dbReference type="Proteomes" id="UP000478417">
    <property type="component" value="Unassembled WGS sequence"/>
</dbReference>
<evidence type="ECO:0000313" key="3">
    <source>
        <dbReference type="Proteomes" id="UP000478417"/>
    </source>
</evidence>
<organism evidence="2 3">
    <name type="scientific">Oceanipulchritudo coccoides</name>
    <dbReference type="NCBI Taxonomy" id="2706888"/>
    <lineage>
        <taxon>Bacteria</taxon>
        <taxon>Pseudomonadati</taxon>
        <taxon>Verrucomicrobiota</taxon>
        <taxon>Opitutia</taxon>
        <taxon>Puniceicoccales</taxon>
        <taxon>Oceanipulchritudinaceae</taxon>
        <taxon>Oceanipulchritudo</taxon>
    </lineage>
</organism>
<dbReference type="InterPro" id="IPR043129">
    <property type="entry name" value="ATPase_NBD"/>
</dbReference>
<dbReference type="EMBL" id="JAAGNX010000002">
    <property type="protein sequence ID" value="NDV62533.1"/>
    <property type="molecule type" value="Genomic_DNA"/>
</dbReference>
<dbReference type="Gene3D" id="3.30.420.40">
    <property type="match status" value="1"/>
</dbReference>
<reference evidence="2 3" key="1">
    <citation type="submission" date="2020-02" db="EMBL/GenBank/DDBJ databases">
        <title>Albibacoteraceae fam. nov., the first described family within the subdivision 4 Verrucomicrobia.</title>
        <authorList>
            <person name="Xi F."/>
        </authorList>
    </citation>
    <scope>NUCLEOTIDE SEQUENCE [LARGE SCALE GENOMIC DNA]</scope>
    <source>
        <strain evidence="2 3">CK1056</strain>
    </source>
</reference>
<sequence>MTSHWQDGRWLLIDAAGPALIVGILEEDKWLCMESFSSGFLEDLKPGVESLLEKSSLDLSSLSGIICSSGPGSTLGLRLAAMFVRTLLQQPDLENWKCLTYNNLELTCASLSKPGGPACRVAAPWRRDRLHLATLLPGPPAQFELESVSVEEATELPVVELGNRLALLPEGANRISYPAEKIPQILKAWPDLLTSTQKPGLYSAETPEFARWTSTRHPQK</sequence>
<keyword evidence="3" id="KW-1185">Reference proteome</keyword>
<protein>
    <recommendedName>
        <fullName evidence="1">Gcp-like domain-containing protein</fullName>
    </recommendedName>
</protein>
<dbReference type="RefSeq" id="WP_163964539.1">
    <property type="nucleotide sequence ID" value="NZ_JAAGNX010000002.1"/>
</dbReference>